<evidence type="ECO:0000256" key="9">
    <source>
        <dbReference type="ARBA" id="ARBA00022989"/>
    </source>
</evidence>
<evidence type="ECO:0000256" key="13">
    <source>
        <dbReference type="SAM" id="Phobius"/>
    </source>
</evidence>
<keyword evidence="9 13" id="KW-1133">Transmembrane helix</keyword>
<dbReference type="FunFam" id="3.30.565.10:FF:000010">
    <property type="entry name" value="Sensor histidine kinase RcsC"/>
    <property type="match status" value="1"/>
</dbReference>
<evidence type="ECO:0000259" key="15">
    <source>
        <dbReference type="PROSITE" id="PS50110"/>
    </source>
</evidence>
<dbReference type="GO" id="GO:0000155">
    <property type="term" value="F:phosphorelay sensor kinase activity"/>
    <property type="evidence" value="ECO:0007669"/>
    <property type="project" value="InterPro"/>
</dbReference>
<dbReference type="InterPro" id="IPR029787">
    <property type="entry name" value="Nucleotide_cyclase"/>
</dbReference>
<name>A0A250X0X2_9CHLO</name>
<organism evidence="17 18">
    <name type="scientific">Chlamydomonas eustigma</name>
    <dbReference type="NCBI Taxonomy" id="1157962"/>
    <lineage>
        <taxon>Eukaryota</taxon>
        <taxon>Viridiplantae</taxon>
        <taxon>Chlorophyta</taxon>
        <taxon>core chlorophytes</taxon>
        <taxon>Chlorophyceae</taxon>
        <taxon>CS clade</taxon>
        <taxon>Chlamydomonadales</taxon>
        <taxon>Chlamydomonadaceae</taxon>
        <taxon>Chlamydomonas</taxon>
    </lineage>
</organism>
<comment type="subcellular location">
    <subcellularLocation>
        <location evidence="2">Membrane</location>
        <topology evidence="2">Multi-pass membrane protein</topology>
    </subcellularLocation>
</comment>
<dbReference type="SUPFAM" id="SSF52172">
    <property type="entry name" value="CheY-like"/>
    <property type="match status" value="1"/>
</dbReference>
<dbReference type="InterPro" id="IPR004358">
    <property type="entry name" value="Sig_transdc_His_kin-like_C"/>
</dbReference>
<dbReference type="InterPro" id="IPR036890">
    <property type="entry name" value="HATPase_C_sf"/>
</dbReference>
<dbReference type="InterPro" id="IPR001789">
    <property type="entry name" value="Sig_transdc_resp-reg_receiver"/>
</dbReference>
<evidence type="ECO:0000256" key="8">
    <source>
        <dbReference type="ARBA" id="ARBA00022777"/>
    </source>
</evidence>
<evidence type="ECO:0000313" key="18">
    <source>
        <dbReference type="Proteomes" id="UP000232323"/>
    </source>
</evidence>
<keyword evidence="6" id="KW-0808">Transferase</keyword>
<dbReference type="GO" id="GO:0009190">
    <property type="term" value="P:cyclic nucleotide biosynthetic process"/>
    <property type="evidence" value="ECO:0007669"/>
    <property type="project" value="InterPro"/>
</dbReference>
<feature type="region of interest" description="Disordered" evidence="12">
    <location>
        <begin position="1490"/>
        <end position="1526"/>
    </location>
</feature>
<dbReference type="Pfam" id="PF02518">
    <property type="entry name" value="HATPase_c"/>
    <property type="match status" value="1"/>
</dbReference>
<feature type="compositionally biased region" description="Gly residues" evidence="12">
    <location>
        <begin position="1227"/>
        <end position="1238"/>
    </location>
</feature>
<dbReference type="SUPFAM" id="SSF55874">
    <property type="entry name" value="ATPase domain of HSP90 chaperone/DNA topoisomerase II/histidine kinase"/>
    <property type="match status" value="1"/>
</dbReference>
<reference evidence="17 18" key="1">
    <citation type="submission" date="2017-08" db="EMBL/GenBank/DDBJ databases">
        <title>Acidophilic green algal genome provides insights into adaptation to an acidic environment.</title>
        <authorList>
            <person name="Hirooka S."/>
            <person name="Hirose Y."/>
            <person name="Kanesaki Y."/>
            <person name="Higuchi S."/>
            <person name="Fujiwara T."/>
            <person name="Onuma R."/>
            <person name="Era A."/>
            <person name="Ohbayashi R."/>
            <person name="Uzuka A."/>
            <person name="Nozaki H."/>
            <person name="Yoshikawa H."/>
            <person name="Miyagishima S.Y."/>
        </authorList>
    </citation>
    <scope>NUCLEOTIDE SEQUENCE [LARGE SCALE GENOMIC DNA]</scope>
    <source>
        <strain evidence="17 18">NIES-2499</strain>
    </source>
</reference>
<evidence type="ECO:0000259" key="14">
    <source>
        <dbReference type="PROSITE" id="PS50109"/>
    </source>
</evidence>
<sequence length="1614" mass="172499">MMEPHIMEKEKMSPSEKSSVSIMSQAQSMAKTTVAITISLIGLSSYFFCTWALCDGSMGDKELEAKFHAETTEATYTWPMVAFGTAFSLNFLTLLFERDSAKMQLPLLACYINFLACFNDYLSWKGVTPIMRDVWGDGLQIMRVLMWLHTTPAMIYLLSIISDFSHQRVLRAIMVDILMLTLGIFAHTAICALMAAVSYILSVCCFAYIIREMWDMFSAPIKDARTPSTMQSLATLRLLMVGLWFSFPIIFITAKLGLVSIHTEEWLWTAGDFLGKVLFSSSLLYGNFLTMEQRRLIAMRMVEEGNRIQVIQELKDLVEQKERFMSSMSHELRTPLNGIIGLSEGILVGSCGNVPETAKKTIATIKTSGSRLLNLINDILDAASFRMGKLLVKHEKVNLFKAAEDVRDLCQPLAKRNVRIVNEIREGLPLVKGDTGRIIQIFHNLIGNACKFTQQGTITVSAVQKGSEVEVSVTDTGIGIPEDRFNVIFEAFEQVDMSTTRKYGGTGLGLNLVKQLVEAHGGSITVRSKIGSGATFSFTLKMWTSEDDEATSYEDAASDTPNDKVPLRKAAVRRAFSCAKILVPSSRSSSSGPETVPALNNQLSTSSSTLVLHPAVSAIKAKAYAESANVSGPVELQDVIPLTQRIRRSCSFVKTRGNGKVRVLSVDDDPINQMVVQSLLSPEMYEVTLAMNGEEALEILQHSEAMPDVILLDVMMPGMSGYDVCRKLRELYPFACIPVIMVSAKSKEEHVVEGFTSGSNDYMVKPFGRQEILARITAHLKFRDDVFDAVLLHLYRYSCTNYLTTSIQMYDQITLQIISISNLEELTQMVRPTELSAALATLNLYMEELLERHDAYLVPAWESRFMVVTGLGKSQNHTKKAMSFARDLFEASATVCMSGGFTFKLAIGIHTGAAQGVVIGVDQPVLLLTGSVVLEASLLEAICPPGCIITSHALFIAAGAPDTFAQSMRTRSGPTYLFKSGDWEEGLEEAGVLLDRYNQSRPYGPMNCSAKKLSPMQLALMLLVQVNPSVLVDVLRQSRPAGLGSTGGKPGTMTSSPSPSLGGRGSVDPGPKSVDLITEVKELKHEREVLNRQLEEVSAEAARLQDVIDELEKQLPPRNNNAEKLLSRSPSKRRSSGDLGAPGGENGDSQAMVKKLEEQLEQAVKQQEIVETRLQEAEEELLRVCEEKRSLQLELRNNAREHPVKDGVGTDGLETDGTDGLETDGLGTDGLGTDGLGTDGLEADGLGTDGLEADGLGTDGIETDGLGTDGLGTDGLEADGLGTDGLETDGLGTDGLGTDGLEADGLGTDGLEADGLGTDGLETDGLGTDGLETDGLGTDGLEADGLGTDGLETDGLGTDGLGTDGLEADGLGTDGLGTDGLEADGLGTDGLGTDGLEADGLETDDLGTDGLETDGLGTDGLEIDGLETDELETDGLGTDGLETDGTDGLGTDGLETDGLGTDGLGTDGLETDGLGTDGLGTDGLEADGLGTDGLEADGLETDDLGTDGTDGLESDGLETDGLGTDGLEIDGTDGLETDGLETDGLEADGLETDGLEIDGTDGLETDGLGTDGLEADDLETDGLETDDLETDGLEADGLETDGLGTDGLETDFFY</sequence>
<dbReference type="STRING" id="1157962.A0A250X0X2"/>
<feature type="compositionally biased region" description="Acidic residues" evidence="12">
    <location>
        <begin position="1213"/>
        <end position="1222"/>
    </location>
</feature>
<accession>A0A250X0X2</accession>
<dbReference type="InterPro" id="IPR001054">
    <property type="entry name" value="A/G_cyclase"/>
</dbReference>
<dbReference type="PANTHER" id="PTHR43047">
    <property type="entry name" value="TWO-COMPONENT HISTIDINE PROTEIN KINASE"/>
    <property type="match status" value="1"/>
</dbReference>
<feature type="transmembrane region" description="Helical" evidence="13">
    <location>
        <begin position="105"/>
        <end position="124"/>
    </location>
</feature>
<dbReference type="Pfam" id="PF00211">
    <property type="entry name" value="Guanylate_cyc"/>
    <property type="match status" value="1"/>
</dbReference>
<dbReference type="InterPro" id="IPR036097">
    <property type="entry name" value="HisK_dim/P_sf"/>
</dbReference>
<protein>
    <recommendedName>
        <fullName evidence="4">histidine kinase</fullName>
        <ecNumber evidence="4">2.7.13.3</ecNumber>
    </recommendedName>
</protein>
<evidence type="ECO:0000256" key="11">
    <source>
        <dbReference type="PROSITE-ProRule" id="PRU00169"/>
    </source>
</evidence>
<dbReference type="SUPFAM" id="SSF47384">
    <property type="entry name" value="Homodimeric domain of signal transducing histidine kinase"/>
    <property type="match status" value="1"/>
</dbReference>
<dbReference type="Pfam" id="PF01036">
    <property type="entry name" value="Bac_rhodopsin"/>
    <property type="match status" value="1"/>
</dbReference>
<feature type="region of interest" description="Disordered" evidence="12">
    <location>
        <begin position="1041"/>
        <end position="1073"/>
    </location>
</feature>
<comment type="similarity">
    <text evidence="3">Belongs to the archaeal/bacterial/fungal opsin family.</text>
</comment>
<evidence type="ECO:0000256" key="3">
    <source>
        <dbReference type="ARBA" id="ARBA00008130"/>
    </source>
</evidence>
<dbReference type="CDD" id="cd00082">
    <property type="entry name" value="HisKA"/>
    <property type="match status" value="1"/>
</dbReference>
<feature type="transmembrane region" description="Helical" evidence="13">
    <location>
        <begin position="177"/>
        <end position="210"/>
    </location>
</feature>
<dbReference type="SMART" id="SM00388">
    <property type="entry name" value="HisKA"/>
    <property type="match status" value="1"/>
</dbReference>
<dbReference type="Gene3D" id="3.40.50.2300">
    <property type="match status" value="1"/>
</dbReference>
<keyword evidence="5 11" id="KW-0597">Phosphoprotein</keyword>
<evidence type="ECO:0000256" key="12">
    <source>
        <dbReference type="SAM" id="MobiDB-lite"/>
    </source>
</evidence>
<evidence type="ECO:0000256" key="1">
    <source>
        <dbReference type="ARBA" id="ARBA00000085"/>
    </source>
</evidence>
<dbReference type="PROSITE" id="PS50125">
    <property type="entry name" value="GUANYLATE_CYCLASE_2"/>
    <property type="match status" value="1"/>
</dbReference>
<evidence type="ECO:0000256" key="4">
    <source>
        <dbReference type="ARBA" id="ARBA00012438"/>
    </source>
</evidence>
<evidence type="ECO:0000256" key="2">
    <source>
        <dbReference type="ARBA" id="ARBA00004141"/>
    </source>
</evidence>
<feature type="compositionally biased region" description="Low complexity" evidence="12">
    <location>
        <begin position="1600"/>
        <end position="1609"/>
    </location>
</feature>
<dbReference type="SUPFAM" id="SSF55073">
    <property type="entry name" value="Nucleotide cyclase"/>
    <property type="match status" value="1"/>
</dbReference>
<dbReference type="Gene3D" id="3.30.565.10">
    <property type="entry name" value="Histidine kinase-like ATPase, C-terminal domain"/>
    <property type="match status" value="1"/>
</dbReference>
<keyword evidence="8" id="KW-0418">Kinase</keyword>
<dbReference type="PANTHER" id="PTHR43047:SF71">
    <property type="entry name" value="HISTIDINE KINASE CONTAINING CHEY-HOMOLOGOUS RECEIVER DOMAIN-RELATED"/>
    <property type="match status" value="1"/>
</dbReference>
<feature type="compositionally biased region" description="Acidic residues" evidence="12">
    <location>
        <begin position="1573"/>
        <end position="1599"/>
    </location>
</feature>
<feature type="compositionally biased region" description="Low complexity" evidence="12">
    <location>
        <begin position="1239"/>
        <end position="1248"/>
    </location>
</feature>
<evidence type="ECO:0000256" key="5">
    <source>
        <dbReference type="ARBA" id="ARBA00022553"/>
    </source>
</evidence>
<feature type="modified residue" description="4-aspartylphosphate" evidence="11">
    <location>
        <position position="713"/>
    </location>
</feature>
<dbReference type="Gene3D" id="1.10.287.130">
    <property type="match status" value="1"/>
</dbReference>
<dbReference type="PROSITE" id="PS50109">
    <property type="entry name" value="HIS_KIN"/>
    <property type="match status" value="1"/>
</dbReference>
<dbReference type="InterPro" id="IPR005467">
    <property type="entry name" value="His_kinase_dom"/>
</dbReference>
<dbReference type="EC" id="2.7.13.3" evidence="4"/>
<feature type="domain" description="Guanylate cyclase" evidence="16">
    <location>
        <begin position="814"/>
        <end position="940"/>
    </location>
</feature>
<gene>
    <name evidence="17" type="ORF">CEUSTIGMA_g4025.t1</name>
</gene>
<evidence type="ECO:0000256" key="7">
    <source>
        <dbReference type="ARBA" id="ARBA00022692"/>
    </source>
</evidence>
<feature type="transmembrane region" description="Helical" evidence="13">
    <location>
        <begin position="230"/>
        <end position="254"/>
    </location>
</feature>
<keyword evidence="18" id="KW-1185">Reference proteome</keyword>
<dbReference type="PROSITE" id="PS50110">
    <property type="entry name" value="RESPONSE_REGULATORY"/>
    <property type="match status" value="1"/>
</dbReference>
<evidence type="ECO:0000259" key="16">
    <source>
        <dbReference type="PROSITE" id="PS50125"/>
    </source>
</evidence>
<comment type="catalytic activity">
    <reaction evidence="1">
        <text>ATP + protein L-histidine = ADP + protein N-phospho-L-histidine.</text>
        <dbReference type="EC" id="2.7.13.3"/>
    </reaction>
</comment>
<keyword evidence="7 13" id="KW-0812">Transmembrane</keyword>
<evidence type="ECO:0000256" key="10">
    <source>
        <dbReference type="ARBA" id="ARBA00023136"/>
    </source>
</evidence>
<feature type="region of interest" description="Disordered" evidence="12">
    <location>
        <begin position="1112"/>
        <end position="1149"/>
    </location>
</feature>
<dbReference type="SMART" id="SM00448">
    <property type="entry name" value="REC"/>
    <property type="match status" value="1"/>
</dbReference>
<dbReference type="CDD" id="cd17574">
    <property type="entry name" value="REC_OmpR"/>
    <property type="match status" value="1"/>
</dbReference>
<keyword evidence="10 13" id="KW-0472">Membrane</keyword>
<dbReference type="Gene3D" id="1.20.1070.10">
    <property type="entry name" value="Rhodopsin 7-helix transmembrane proteins"/>
    <property type="match status" value="1"/>
</dbReference>
<dbReference type="Gene3D" id="3.30.70.1230">
    <property type="entry name" value="Nucleotide cyclase"/>
    <property type="match status" value="1"/>
</dbReference>
<dbReference type="InterPro" id="IPR001425">
    <property type="entry name" value="Arc/bac/fun_rhodopsins"/>
</dbReference>
<dbReference type="InterPro" id="IPR003594">
    <property type="entry name" value="HATPase_dom"/>
</dbReference>
<feature type="region of interest" description="Disordered" evidence="12">
    <location>
        <begin position="1434"/>
        <end position="1478"/>
    </location>
</feature>
<dbReference type="Pfam" id="PF00072">
    <property type="entry name" value="Response_reg"/>
    <property type="match status" value="1"/>
</dbReference>
<proteinExistence type="inferred from homology"/>
<feature type="region of interest" description="Disordered" evidence="12">
    <location>
        <begin position="1551"/>
        <end position="1609"/>
    </location>
</feature>
<dbReference type="CDD" id="cd16922">
    <property type="entry name" value="HATPase_EvgS-ArcB-TorS-like"/>
    <property type="match status" value="1"/>
</dbReference>
<feature type="region of interest" description="Disordered" evidence="12">
    <location>
        <begin position="1202"/>
        <end position="1248"/>
    </location>
</feature>
<feature type="domain" description="Response regulatory" evidence="15">
    <location>
        <begin position="662"/>
        <end position="780"/>
    </location>
</feature>
<dbReference type="InterPro" id="IPR003661">
    <property type="entry name" value="HisK_dim/P_dom"/>
</dbReference>
<dbReference type="EMBL" id="BEGY01000018">
    <property type="protein sequence ID" value="GAX76579.1"/>
    <property type="molecule type" value="Genomic_DNA"/>
</dbReference>
<feature type="transmembrane region" description="Helical" evidence="13">
    <location>
        <begin position="76"/>
        <end position="96"/>
    </location>
</feature>
<feature type="compositionally biased region" description="Acidic residues" evidence="12">
    <location>
        <begin position="1551"/>
        <end position="1564"/>
    </location>
</feature>
<dbReference type="InterPro" id="IPR011006">
    <property type="entry name" value="CheY-like_superfamily"/>
</dbReference>
<feature type="compositionally biased region" description="Acidic residues" evidence="12">
    <location>
        <begin position="1494"/>
        <end position="1518"/>
    </location>
</feature>
<evidence type="ECO:0000256" key="6">
    <source>
        <dbReference type="ARBA" id="ARBA00022679"/>
    </source>
</evidence>
<dbReference type="SMART" id="SM00387">
    <property type="entry name" value="HATPase_c"/>
    <property type="match status" value="1"/>
</dbReference>
<dbReference type="Pfam" id="PF00512">
    <property type="entry name" value="HisKA"/>
    <property type="match status" value="1"/>
</dbReference>
<comment type="caution">
    <text evidence="17">The sequence shown here is derived from an EMBL/GenBank/DDBJ whole genome shotgun (WGS) entry which is preliminary data.</text>
</comment>
<dbReference type="PRINTS" id="PR00344">
    <property type="entry name" value="BCTRLSENSOR"/>
</dbReference>
<evidence type="ECO:0000313" key="17">
    <source>
        <dbReference type="EMBL" id="GAX76579.1"/>
    </source>
</evidence>
<feature type="domain" description="Histidine kinase" evidence="14">
    <location>
        <begin position="327"/>
        <end position="544"/>
    </location>
</feature>
<dbReference type="OrthoDB" id="60033at2759"/>
<dbReference type="Proteomes" id="UP000232323">
    <property type="component" value="Unassembled WGS sequence"/>
</dbReference>
<dbReference type="SUPFAM" id="SSF81321">
    <property type="entry name" value="Family A G protein-coupled receptor-like"/>
    <property type="match status" value="1"/>
</dbReference>
<dbReference type="GO" id="GO:0009927">
    <property type="term" value="F:histidine phosphotransfer kinase activity"/>
    <property type="evidence" value="ECO:0007669"/>
    <property type="project" value="TreeGrafter"/>
</dbReference>
<dbReference type="SMART" id="SM00044">
    <property type="entry name" value="CYCc"/>
    <property type="match status" value="1"/>
</dbReference>
<dbReference type="SMART" id="SM01021">
    <property type="entry name" value="Bac_rhodopsin"/>
    <property type="match status" value="1"/>
</dbReference>
<dbReference type="GO" id="GO:0005886">
    <property type="term" value="C:plasma membrane"/>
    <property type="evidence" value="ECO:0007669"/>
    <property type="project" value="TreeGrafter"/>
</dbReference>
<feature type="transmembrane region" description="Helical" evidence="13">
    <location>
        <begin position="144"/>
        <end position="165"/>
    </location>
</feature>